<dbReference type="InterPro" id="IPR006077">
    <property type="entry name" value="Vinculin/catenin"/>
</dbReference>
<dbReference type="STRING" id="33528.ENSGAFP00000010010"/>
<dbReference type="GO" id="GO:0005912">
    <property type="term" value="C:adherens junction"/>
    <property type="evidence" value="ECO:0007669"/>
    <property type="project" value="TreeGrafter"/>
</dbReference>
<accession>A0A315VRJ1</accession>
<organism evidence="4 5">
    <name type="scientific">Gambusia affinis</name>
    <name type="common">Western mosquitofish</name>
    <name type="synonym">Heterandria affinis</name>
    <dbReference type="NCBI Taxonomy" id="33528"/>
    <lineage>
        <taxon>Eukaryota</taxon>
        <taxon>Metazoa</taxon>
        <taxon>Chordata</taxon>
        <taxon>Craniata</taxon>
        <taxon>Vertebrata</taxon>
        <taxon>Euteleostomi</taxon>
        <taxon>Actinopterygii</taxon>
        <taxon>Neopterygii</taxon>
        <taxon>Teleostei</taxon>
        <taxon>Neoteleostei</taxon>
        <taxon>Acanthomorphata</taxon>
        <taxon>Ovalentaria</taxon>
        <taxon>Atherinomorphae</taxon>
        <taxon>Cyprinodontiformes</taxon>
        <taxon>Poeciliidae</taxon>
        <taxon>Poeciliinae</taxon>
        <taxon>Gambusia</taxon>
    </lineage>
</organism>
<protein>
    <recommendedName>
        <fullName evidence="6">Vinculin</fullName>
    </recommendedName>
</protein>
<proteinExistence type="inferred from homology"/>
<dbReference type="Proteomes" id="UP000250572">
    <property type="component" value="Unassembled WGS sequence"/>
</dbReference>
<evidence type="ECO:0000313" key="4">
    <source>
        <dbReference type="EMBL" id="PWA25877.1"/>
    </source>
</evidence>
<dbReference type="GO" id="GO:0098609">
    <property type="term" value="P:cell-cell adhesion"/>
    <property type="evidence" value="ECO:0007669"/>
    <property type="project" value="TreeGrafter"/>
</dbReference>
<comment type="subcellular location">
    <subcellularLocation>
        <location evidence="1">Cytoplasm</location>
    </subcellularLocation>
</comment>
<dbReference type="Pfam" id="PF01044">
    <property type="entry name" value="Vinculin"/>
    <property type="match status" value="2"/>
</dbReference>
<dbReference type="GO" id="GO:0008013">
    <property type="term" value="F:beta-catenin binding"/>
    <property type="evidence" value="ECO:0007669"/>
    <property type="project" value="TreeGrafter"/>
</dbReference>
<gene>
    <name evidence="4" type="ORF">CCH79_00001519</name>
</gene>
<evidence type="ECO:0000256" key="2">
    <source>
        <dbReference type="ARBA" id="ARBA00008376"/>
    </source>
</evidence>
<dbReference type="GO" id="GO:0016477">
    <property type="term" value="P:cell migration"/>
    <property type="evidence" value="ECO:0007669"/>
    <property type="project" value="TreeGrafter"/>
</dbReference>
<dbReference type="EMBL" id="NHOQ01001229">
    <property type="protein sequence ID" value="PWA25877.1"/>
    <property type="molecule type" value="Genomic_DNA"/>
</dbReference>
<dbReference type="PANTHER" id="PTHR18914:SF30">
    <property type="entry name" value="VINCULIN_ALPHA-CATENIN FAMILY MEMBER 1"/>
    <property type="match status" value="1"/>
</dbReference>
<evidence type="ECO:0000256" key="3">
    <source>
        <dbReference type="ARBA" id="ARBA00022490"/>
    </source>
</evidence>
<dbReference type="Gene3D" id="1.20.120.810">
    <property type="entry name" value="Vinculin, Vh2 four-helix bundle"/>
    <property type="match status" value="2"/>
</dbReference>
<evidence type="ECO:0000256" key="1">
    <source>
        <dbReference type="ARBA" id="ARBA00004496"/>
    </source>
</evidence>
<dbReference type="PANTHER" id="PTHR18914">
    <property type="entry name" value="ALPHA CATENIN"/>
    <property type="match status" value="1"/>
</dbReference>
<name>A0A315VRJ1_GAMAF</name>
<dbReference type="Gene3D" id="1.20.120.230">
    <property type="entry name" value="Alpha-catenin/vinculin-like"/>
    <property type="match status" value="1"/>
</dbReference>
<dbReference type="GO" id="GO:0005737">
    <property type="term" value="C:cytoplasm"/>
    <property type="evidence" value="ECO:0007669"/>
    <property type="project" value="UniProtKB-SubCell"/>
</dbReference>
<sequence>MRELHPGAEAPQVRATARAMSSLLDHGFVRTVALERVVAPIATHLCYLVLLCDNMDDEYEQFSQLEAAALEVAKVTDNMAAVVSRLISNTEDEVLHMEMSSLLEPLSVSGRHVLLAAQKLSIQPNLPEHREELITATQNVFLGVLKVLLVEDSAVVRKVLAAADRVLESLSELGSSLDIKSLLRSFKDFSESLLTLNDLTVDRANSLLDPRQTKQLLDSLETLRRCISMLHTAMCTTIKHPASDQAQAAKKFILDKVQTTVRDITVTLKSDGHKGPLGPYGFYTGRHHSLLHLLDNYSSSLIQDSDFDSMVRDIVFHAMVVANSSRRESQQRIVSHCRHILHFWSDIKRILKSSEESDDTELRSNKMCLLLIQQIQILDKVLKTAVLHQVLDTFLAAPCADSDLLGTIKRLLDTEPAEIMDLTFLQPAVEDFISSTDCIIQVATFVSAVAEDAKSLESVENSQACLIRLRAQIALLSLELGNNSWQTLPKLHDVCLKWEEETSELQDAISDVMDLREFTSLAVDEMVKERHGCDEAYREQSYIVFDEHAKNLISYMKLVIQSVRRHLDRSNNPIYRNGLLVLLKQAQSSQTKVGESVRHMLHFASTLNVEMYSTFTNDVSAAIQHFKVLREGLDGHKHPHLLSPLREAARKTEISQSYSKLEDIHGMSLDHVARNSPISEVVQMNSLTKHDEPSDMETVEAEAAHKYDTNDLKKAAVQDEPKLIHVDLLPLLYEVLTVTKGKDVSTLNQVCTGVLELSNCYVQAAKDSSVIVDTIDSQTLESFKSELVSLTPLLVQTAQEMAMSSSMSTEALHKHSVQFSDLISNIRKVLLPVAGAWYHVACDELRRDLQTTTSSTTQNLNEVMSLCTRVVQFLTSSDLKSADSQETFSILNNKLNKTQNNTKFLIELSSLPISDIISRARLIVETHSLCDTLSLDVQIQCWSAKAHYLVAEIMKQDGIQQEVKESIKAGLQGKSYEDFNKDLAMTPSRVKDVEYADKMPPLQRGNAEIVDAAETNVFLAAAVKHEPKDEKKDFGATSIAYREDFPLSYTSIFLKQQSDCWDPKDNKIVQNKDGFVNAAKEVISNCQTVTQFIRVIANHSLDKHCTVELSLIIEQILTITNQLSIISSVNAVTPGCKSSDEILVKNTQNLLQTVLRGVHAAETACITGLKQPEPNSDGAEATALCFQWKKNLEIYRAQQTTNPETDDLGLRKTSSHTLAPSLAPQVNVRTTFNPLSSLFSLPGVDVLWSDQPGQRWDGEVMNRWGFDW</sequence>
<keyword evidence="3" id="KW-0963">Cytoplasm</keyword>
<comment type="similarity">
    <text evidence="2">Belongs to the vinculin/alpha-catenin family.</text>
</comment>
<evidence type="ECO:0000313" key="5">
    <source>
        <dbReference type="Proteomes" id="UP000250572"/>
    </source>
</evidence>
<dbReference type="GO" id="GO:0016342">
    <property type="term" value="C:catenin complex"/>
    <property type="evidence" value="ECO:0007669"/>
    <property type="project" value="TreeGrafter"/>
</dbReference>
<comment type="caution">
    <text evidence="4">The sequence shown here is derived from an EMBL/GenBank/DDBJ whole genome shotgun (WGS) entry which is preliminary data.</text>
</comment>
<dbReference type="SUPFAM" id="SSF47220">
    <property type="entry name" value="alpha-catenin/vinculin-like"/>
    <property type="match status" value="2"/>
</dbReference>
<reference evidence="4 5" key="1">
    <citation type="journal article" date="2018" name="G3 (Bethesda)">
        <title>A High-Quality Reference Genome for the Invasive Mosquitofish Gambusia affinis Using a Chicago Library.</title>
        <authorList>
            <person name="Hoffberg S.L."/>
            <person name="Troendle N.J."/>
            <person name="Glenn T.C."/>
            <person name="Mahmud O."/>
            <person name="Louha S."/>
            <person name="Chalopin D."/>
            <person name="Bennetzen J.L."/>
            <person name="Mauricio R."/>
        </authorList>
    </citation>
    <scope>NUCLEOTIDE SEQUENCE [LARGE SCALE GENOMIC DNA]</scope>
    <source>
        <strain evidence="4">NE01/NJP1002.9</strain>
        <tissue evidence="4">Muscle</tissue>
    </source>
</reference>
<evidence type="ECO:0008006" key="6">
    <source>
        <dbReference type="Google" id="ProtNLM"/>
    </source>
</evidence>
<dbReference type="GO" id="GO:0051015">
    <property type="term" value="F:actin filament binding"/>
    <property type="evidence" value="ECO:0007669"/>
    <property type="project" value="InterPro"/>
</dbReference>
<dbReference type="AlphaFoldDB" id="A0A315VRJ1"/>
<keyword evidence="5" id="KW-1185">Reference proteome</keyword>
<dbReference type="InterPro" id="IPR036723">
    <property type="entry name" value="Alpha-catenin/vinculin-like_sf"/>
</dbReference>